<proteinExistence type="predicted"/>
<evidence type="ECO:0000256" key="1">
    <source>
        <dbReference type="SAM" id="Phobius"/>
    </source>
</evidence>
<dbReference type="EMBL" id="AANZ01000026">
    <property type="protein sequence ID" value="EAQ77944.1"/>
    <property type="molecule type" value="Genomic_DNA"/>
</dbReference>
<dbReference type="Proteomes" id="UP000004358">
    <property type="component" value="Unassembled WGS sequence"/>
</dbReference>
<keyword evidence="1" id="KW-1133">Transmembrane helix</keyword>
<keyword evidence="1" id="KW-0472">Membrane</keyword>
<feature type="transmembrane region" description="Helical" evidence="1">
    <location>
        <begin position="17"/>
        <end position="40"/>
    </location>
</feature>
<protein>
    <submittedName>
        <fullName evidence="2">Uncharacterized protein</fullName>
    </submittedName>
</protein>
<accession>A3ZZZ7</accession>
<dbReference type="eggNOG" id="ENOG50338MM">
    <property type="taxonomic scope" value="Bacteria"/>
</dbReference>
<dbReference type="AlphaFoldDB" id="A3ZZZ7"/>
<keyword evidence="1" id="KW-0812">Transmembrane</keyword>
<comment type="caution">
    <text evidence="2">The sequence shown here is derived from an EMBL/GenBank/DDBJ whole genome shotgun (WGS) entry which is preliminary data.</text>
</comment>
<organism evidence="2 3">
    <name type="scientific">Blastopirellula marina DSM 3645</name>
    <dbReference type="NCBI Taxonomy" id="314230"/>
    <lineage>
        <taxon>Bacteria</taxon>
        <taxon>Pseudomonadati</taxon>
        <taxon>Planctomycetota</taxon>
        <taxon>Planctomycetia</taxon>
        <taxon>Pirellulales</taxon>
        <taxon>Pirellulaceae</taxon>
        <taxon>Blastopirellula</taxon>
    </lineage>
</organism>
<gene>
    <name evidence="2" type="ORF">DSM3645_27236</name>
</gene>
<dbReference type="RefSeq" id="WP_002653340.1">
    <property type="nucleotide sequence ID" value="NZ_CH672376.1"/>
</dbReference>
<evidence type="ECO:0000313" key="3">
    <source>
        <dbReference type="Proteomes" id="UP000004358"/>
    </source>
</evidence>
<sequence>MATGNEPKKSGGGASKILLGCLIAVLLIFAVFCAGGVYLFMNRGPILAYFAKGVGHQLIDETDLSEEQKVGMKEQIDRLANGAASGEITQEQLEQIGTNISKSPVISAIPVIVVETLYIKKSGLSDEEKADAKKQLNRVAHGMFEDKITSEQLDPAMEKIATKDANGKWEMRSPLTDEELKSFVGEMKTIADENEIPDEEFNIDIVAEFKKAIDDALEK</sequence>
<dbReference type="HOGENOM" id="CLU_1259421_0_0_0"/>
<evidence type="ECO:0000313" key="2">
    <source>
        <dbReference type="EMBL" id="EAQ77944.1"/>
    </source>
</evidence>
<dbReference type="OrthoDB" id="277312at2"/>
<name>A3ZZZ7_9BACT</name>
<reference evidence="2 3" key="1">
    <citation type="submission" date="2006-02" db="EMBL/GenBank/DDBJ databases">
        <authorList>
            <person name="Amann R."/>
            <person name="Ferriera S."/>
            <person name="Johnson J."/>
            <person name="Kravitz S."/>
            <person name="Halpern A."/>
            <person name="Remington K."/>
            <person name="Beeson K."/>
            <person name="Tran B."/>
            <person name="Rogers Y.-H."/>
            <person name="Friedman R."/>
            <person name="Venter J.C."/>
        </authorList>
    </citation>
    <scope>NUCLEOTIDE SEQUENCE [LARGE SCALE GENOMIC DNA]</scope>
    <source>
        <strain evidence="2 3">DSM 3645</strain>
    </source>
</reference>